<dbReference type="Proteomes" id="UP001321498">
    <property type="component" value="Chromosome"/>
</dbReference>
<dbReference type="PANTHER" id="PTHR43172">
    <property type="entry name" value="ADENYLOSUCCINATE LYASE"/>
    <property type="match status" value="1"/>
</dbReference>
<keyword evidence="1" id="KW-0456">Lyase</keyword>
<accession>A0ABM8G8C0</accession>
<dbReference type="InterPro" id="IPR000362">
    <property type="entry name" value="Fumarate_lyase_fam"/>
</dbReference>
<dbReference type="PANTHER" id="PTHR43172:SF2">
    <property type="entry name" value="ADENYLOSUCCINATE LYASE C-TERMINAL DOMAIN-CONTAINING PROTEIN"/>
    <property type="match status" value="1"/>
</dbReference>
<dbReference type="PRINTS" id="PR00145">
    <property type="entry name" value="ARGSUCLYASE"/>
</dbReference>
<dbReference type="PRINTS" id="PR00149">
    <property type="entry name" value="FUMRATELYASE"/>
</dbReference>
<evidence type="ECO:0000259" key="3">
    <source>
        <dbReference type="Pfam" id="PF00206"/>
    </source>
</evidence>
<protein>
    <submittedName>
        <fullName evidence="4">3-carboxy-cis,cis-muconate cycloisomerase</fullName>
    </submittedName>
</protein>
<dbReference type="InterPro" id="IPR022761">
    <property type="entry name" value="Fumarate_lyase_N"/>
</dbReference>
<evidence type="ECO:0000256" key="1">
    <source>
        <dbReference type="ARBA" id="ARBA00023239"/>
    </source>
</evidence>
<reference evidence="5" key="1">
    <citation type="journal article" date="2019" name="Int. J. Syst. Evol. Microbiol.">
        <title>The Global Catalogue of Microorganisms (GCM) 10K type strain sequencing project: providing services to taxonomists for standard genome sequencing and annotation.</title>
        <authorList>
            <consortium name="The Broad Institute Genomics Platform"/>
            <consortium name="The Broad Institute Genome Sequencing Center for Infectious Disease"/>
            <person name="Wu L."/>
            <person name="Ma J."/>
        </authorList>
    </citation>
    <scope>NUCLEOTIDE SEQUENCE [LARGE SCALE GENOMIC DNA]</scope>
    <source>
        <strain evidence="5">NBRC 108725</strain>
    </source>
</reference>
<dbReference type="InterPro" id="IPR020557">
    <property type="entry name" value="Fumarate_lyase_CS"/>
</dbReference>
<dbReference type="InterPro" id="IPR008948">
    <property type="entry name" value="L-Aspartase-like"/>
</dbReference>
<name>A0ABM8G8C0_9MICO</name>
<comment type="similarity">
    <text evidence="2">Belongs to the class-II fumarase/aspartase family.</text>
</comment>
<dbReference type="Pfam" id="PF00206">
    <property type="entry name" value="Lyase_1"/>
    <property type="match status" value="1"/>
</dbReference>
<dbReference type="SUPFAM" id="SSF48557">
    <property type="entry name" value="L-aspartase-like"/>
    <property type="match status" value="1"/>
</dbReference>
<evidence type="ECO:0000313" key="4">
    <source>
        <dbReference type="EMBL" id="BDZ44431.1"/>
    </source>
</evidence>
<evidence type="ECO:0000313" key="5">
    <source>
        <dbReference type="Proteomes" id="UP001321498"/>
    </source>
</evidence>
<gene>
    <name evidence="4" type="ORF">GCM10025866_03400</name>
</gene>
<evidence type="ECO:0000256" key="2">
    <source>
        <dbReference type="ARBA" id="ARBA00034772"/>
    </source>
</evidence>
<feature type="domain" description="Fumarate lyase N-terminal" evidence="3">
    <location>
        <begin position="87"/>
        <end position="297"/>
    </location>
</feature>
<dbReference type="EMBL" id="AP027731">
    <property type="protein sequence ID" value="BDZ44431.1"/>
    <property type="molecule type" value="Genomic_DNA"/>
</dbReference>
<dbReference type="Gene3D" id="1.20.200.10">
    <property type="entry name" value="Fumarase/aspartase (Central domain)"/>
    <property type="match status" value="1"/>
</dbReference>
<sequence>MADVPFDVGLLDPTGPAAATIVGDDAYVRAMVDAEEALLGALATAGAAPSGPSGLGDIELDVPAIAAAGRAGGNPVIPLLAALKAGATGEVQAVLHQGATSQDILDTAAMLVAARARTAIGSALGPVLDGLATLAEETRHTPVAGRTLGQQAAPTTFGLRVAVLLDGITRAWRALEAVELPAQLAGSVGTLAVLADALGEDAAAQVRREYAERLGLADRPVPWHVERSTVASLGAALAVLLGALGRLGLEIAQGARTELGELDLELAEGEGGSSAMPQKQNPVAAVLLVGAARRAPGLASTLLGAELALDDRPSGDWHAEWQPLRELLRLALESADLAAAAVAALAVRDDRMRENLDLSGGAIHAERAQWALVPFVGRARAAELVRTALHGDDFVGALATAVGAEPDAGPDAVERLRAVTGTGGPVGLSDRMIDAAVAASRRSA</sequence>
<organism evidence="4 5">
    <name type="scientific">Naasia aerilata</name>
    <dbReference type="NCBI Taxonomy" id="1162966"/>
    <lineage>
        <taxon>Bacteria</taxon>
        <taxon>Bacillati</taxon>
        <taxon>Actinomycetota</taxon>
        <taxon>Actinomycetes</taxon>
        <taxon>Micrococcales</taxon>
        <taxon>Microbacteriaceae</taxon>
        <taxon>Naasia</taxon>
    </lineage>
</organism>
<proteinExistence type="inferred from homology"/>
<dbReference type="PROSITE" id="PS00163">
    <property type="entry name" value="FUMARATE_LYASES"/>
    <property type="match status" value="1"/>
</dbReference>
<dbReference type="RefSeq" id="WP_286277891.1">
    <property type="nucleotide sequence ID" value="NZ_AP027731.1"/>
</dbReference>
<keyword evidence="5" id="KW-1185">Reference proteome</keyword>